<proteinExistence type="inferred from homology"/>
<dbReference type="SUPFAM" id="SSF161098">
    <property type="entry name" value="MetI-like"/>
    <property type="match status" value="1"/>
</dbReference>
<evidence type="ECO:0000313" key="10">
    <source>
        <dbReference type="EMBL" id="MFD0926298.1"/>
    </source>
</evidence>
<dbReference type="InterPro" id="IPR050366">
    <property type="entry name" value="BP-dependent_transpt_permease"/>
</dbReference>
<dbReference type="PANTHER" id="PTHR43386">
    <property type="entry name" value="OLIGOPEPTIDE TRANSPORT SYSTEM PERMEASE PROTEIN APPC"/>
    <property type="match status" value="1"/>
</dbReference>
<dbReference type="EMBL" id="JBHTIL010000001">
    <property type="protein sequence ID" value="MFD0926298.1"/>
    <property type="molecule type" value="Genomic_DNA"/>
</dbReference>
<keyword evidence="6 7" id="KW-0472">Membrane</keyword>
<feature type="region of interest" description="Disordered" evidence="8">
    <location>
        <begin position="7"/>
        <end position="27"/>
    </location>
</feature>
<sequence>MSDLLVESVARDGTSPPNAASQDAGTRRRRRGWTRWITVAVAAAVLVLAAGWALVPSLFAGGDPYALVPRDKMQPPSLRHWFGTDSIGRDLYTRMVHGAELSLSATISAVAIAFVVGSVIGLLAGAIGGVVDTVLMRVVDVLLSIPTLLLSLAVVTALGFGTTNVAIAVGVTMIAGFARVMRAEVARVRHATYVEAAFLAGSRWPSVLVNHILRNAIAPVIGLAAAQFGLAVLLVSSLSFLGFGAKPPSPEWGTLIADGRNYLVTAWWLTVIPGLVIVAVVVSAHRVGRALQERR</sequence>
<evidence type="ECO:0000256" key="7">
    <source>
        <dbReference type="RuleBase" id="RU363032"/>
    </source>
</evidence>
<dbReference type="Proteomes" id="UP001597068">
    <property type="component" value="Unassembled WGS sequence"/>
</dbReference>
<evidence type="ECO:0000256" key="3">
    <source>
        <dbReference type="ARBA" id="ARBA00022475"/>
    </source>
</evidence>
<evidence type="ECO:0000259" key="9">
    <source>
        <dbReference type="PROSITE" id="PS50928"/>
    </source>
</evidence>
<feature type="transmembrane region" description="Helical" evidence="7">
    <location>
        <begin position="220"/>
        <end position="245"/>
    </location>
</feature>
<feature type="transmembrane region" description="Helical" evidence="7">
    <location>
        <begin position="36"/>
        <end position="55"/>
    </location>
</feature>
<feature type="transmembrane region" description="Helical" evidence="7">
    <location>
        <begin position="265"/>
        <end position="285"/>
    </location>
</feature>
<dbReference type="PANTHER" id="PTHR43386:SF25">
    <property type="entry name" value="PEPTIDE ABC TRANSPORTER PERMEASE PROTEIN"/>
    <property type="match status" value="1"/>
</dbReference>
<evidence type="ECO:0000256" key="8">
    <source>
        <dbReference type="SAM" id="MobiDB-lite"/>
    </source>
</evidence>
<evidence type="ECO:0000256" key="5">
    <source>
        <dbReference type="ARBA" id="ARBA00022989"/>
    </source>
</evidence>
<dbReference type="PROSITE" id="PS50928">
    <property type="entry name" value="ABC_TM1"/>
    <property type="match status" value="1"/>
</dbReference>
<feature type="transmembrane region" description="Helical" evidence="7">
    <location>
        <begin position="138"/>
        <end position="159"/>
    </location>
</feature>
<dbReference type="RefSeq" id="WP_372505241.1">
    <property type="nucleotide sequence ID" value="NZ_BAAAMO010000002.1"/>
</dbReference>
<gene>
    <name evidence="10" type="ORF">ACFQ04_11185</name>
</gene>
<evidence type="ECO:0000256" key="1">
    <source>
        <dbReference type="ARBA" id="ARBA00004651"/>
    </source>
</evidence>
<dbReference type="CDD" id="cd06261">
    <property type="entry name" value="TM_PBP2"/>
    <property type="match status" value="1"/>
</dbReference>
<comment type="subcellular location">
    <subcellularLocation>
        <location evidence="1 7">Cell membrane</location>
        <topology evidence="1 7">Multi-pass membrane protein</topology>
    </subcellularLocation>
</comment>
<comment type="caution">
    <text evidence="10">The sequence shown here is derived from an EMBL/GenBank/DDBJ whole genome shotgun (WGS) entry which is preliminary data.</text>
</comment>
<evidence type="ECO:0000313" key="11">
    <source>
        <dbReference type="Proteomes" id="UP001597068"/>
    </source>
</evidence>
<keyword evidence="2 7" id="KW-0813">Transport</keyword>
<feature type="transmembrane region" description="Helical" evidence="7">
    <location>
        <begin position="165"/>
        <end position="181"/>
    </location>
</feature>
<keyword evidence="3" id="KW-1003">Cell membrane</keyword>
<keyword evidence="11" id="KW-1185">Reference proteome</keyword>
<dbReference type="Gene3D" id="1.10.3720.10">
    <property type="entry name" value="MetI-like"/>
    <property type="match status" value="1"/>
</dbReference>
<protein>
    <submittedName>
        <fullName evidence="10">ABC transporter permease</fullName>
    </submittedName>
</protein>
<accession>A0ABW3G825</accession>
<feature type="transmembrane region" description="Helical" evidence="7">
    <location>
        <begin position="105"/>
        <end position="131"/>
    </location>
</feature>
<evidence type="ECO:0000256" key="4">
    <source>
        <dbReference type="ARBA" id="ARBA00022692"/>
    </source>
</evidence>
<organism evidence="10 11">
    <name type="scientific">Williamsia deligens</name>
    <dbReference type="NCBI Taxonomy" id="321325"/>
    <lineage>
        <taxon>Bacteria</taxon>
        <taxon>Bacillati</taxon>
        <taxon>Actinomycetota</taxon>
        <taxon>Actinomycetes</taxon>
        <taxon>Mycobacteriales</taxon>
        <taxon>Nocardiaceae</taxon>
        <taxon>Williamsia</taxon>
    </lineage>
</organism>
<evidence type="ECO:0000256" key="6">
    <source>
        <dbReference type="ARBA" id="ARBA00023136"/>
    </source>
</evidence>
<reference evidence="11" key="1">
    <citation type="journal article" date="2019" name="Int. J. Syst. Evol. Microbiol.">
        <title>The Global Catalogue of Microorganisms (GCM) 10K type strain sequencing project: providing services to taxonomists for standard genome sequencing and annotation.</title>
        <authorList>
            <consortium name="The Broad Institute Genomics Platform"/>
            <consortium name="The Broad Institute Genome Sequencing Center for Infectious Disease"/>
            <person name="Wu L."/>
            <person name="Ma J."/>
        </authorList>
    </citation>
    <scope>NUCLEOTIDE SEQUENCE [LARGE SCALE GENOMIC DNA]</scope>
    <source>
        <strain evidence="11">CCUG 50873</strain>
    </source>
</reference>
<comment type="similarity">
    <text evidence="7">Belongs to the binding-protein-dependent transport system permease family.</text>
</comment>
<dbReference type="InterPro" id="IPR000515">
    <property type="entry name" value="MetI-like"/>
</dbReference>
<keyword evidence="4 7" id="KW-0812">Transmembrane</keyword>
<feature type="domain" description="ABC transmembrane type-1" evidence="9">
    <location>
        <begin position="99"/>
        <end position="288"/>
    </location>
</feature>
<keyword evidence="5 7" id="KW-1133">Transmembrane helix</keyword>
<name>A0ABW3G825_9NOCA</name>
<dbReference type="Pfam" id="PF00528">
    <property type="entry name" value="BPD_transp_1"/>
    <property type="match status" value="1"/>
</dbReference>
<evidence type="ECO:0000256" key="2">
    <source>
        <dbReference type="ARBA" id="ARBA00022448"/>
    </source>
</evidence>
<dbReference type="InterPro" id="IPR035906">
    <property type="entry name" value="MetI-like_sf"/>
</dbReference>
<feature type="compositionally biased region" description="Polar residues" evidence="8">
    <location>
        <begin position="15"/>
        <end position="24"/>
    </location>
</feature>